<name>A0ACC2WWI5_9TREE</name>
<protein>
    <submittedName>
        <fullName evidence="1">Uncharacterized protein</fullName>
    </submittedName>
</protein>
<organism evidence="1 2">
    <name type="scientific">Naganishia onofrii</name>
    <dbReference type="NCBI Taxonomy" id="1851511"/>
    <lineage>
        <taxon>Eukaryota</taxon>
        <taxon>Fungi</taxon>
        <taxon>Dikarya</taxon>
        <taxon>Basidiomycota</taxon>
        <taxon>Agaricomycotina</taxon>
        <taxon>Tremellomycetes</taxon>
        <taxon>Filobasidiales</taxon>
        <taxon>Filobasidiaceae</taxon>
        <taxon>Naganishia</taxon>
    </lineage>
</organism>
<keyword evidence="2" id="KW-1185">Reference proteome</keyword>
<dbReference type="EMBL" id="JASBWV010000047">
    <property type="protein sequence ID" value="KAJ9115181.1"/>
    <property type="molecule type" value="Genomic_DNA"/>
</dbReference>
<reference evidence="1" key="1">
    <citation type="submission" date="2023-04" db="EMBL/GenBank/DDBJ databases">
        <title>Draft Genome sequencing of Naganishia species isolated from polar environments using Oxford Nanopore Technology.</title>
        <authorList>
            <person name="Leo P."/>
            <person name="Venkateswaran K."/>
        </authorList>
    </citation>
    <scope>NUCLEOTIDE SEQUENCE</scope>
    <source>
        <strain evidence="1">DBVPG 5303</strain>
    </source>
</reference>
<gene>
    <name evidence="1" type="ORF">QFC24_007054</name>
</gene>
<accession>A0ACC2WWI5</accession>
<evidence type="ECO:0000313" key="2">
    <source>
        <dbReference type="Proteomes" id="UP001234202"/>
    </source>
</evidence>
<evidence type="ECO:0000313" key="1">
    <source>
        <dbReference type="EMBL" id="KAJ9115181.1"/>
    </source>
</evidence>
<dbReference type="Proteomes" id="UP001234202">
    <property type="component" value="Unassembled WGS sequence"/>
</dbReference>
<comment type="caution">
    <text evidence="1">The sequence shown here is derived from an EMBL/GenBank/DDBJ whole genome shotgun (WGS) entry which is preliminary data.</text>
</comment>
<proteinExistence type="predicted"/>
<sequence length="170" mass="17982">MSLASIATTPQPLSYGTFPGSLASHGVLSLDGTSTRSTSPDHQRSGSDAESNDGVLCNCLEPIFVRSTVANPEARPPVPKKKGGDIRLDVRFFDTVSDIGENGSTDRKVQSDDDDRSGFGDSCNPQLKVADEDGQPAKPDEGTGKEDDSDSLQSFETAPEGNDDQKPLLP</sequence>